<keyword evidence="2" id="KW-0805">Transcription regulation</keyword>
<reference evidence="7 8" key="1">
    <citation type="submission" date="2023-01" db="EMBL/GenBank/DDBJ databases">
        <title>Analysis of 21 Apiospora genomes using comparative genomics revels a genus with tremendous synthesis potential of carbohydrate active enzymes and secondary metabolites.</title>
        <authorList>
            <person name="Sorensen T."/>
        </authorList>
    </citation>
    <scope>NUCLEOTIDE SEQUENCE [LARGE SCALE GENOMIC DNA]</scope>
    <source>
        <strain evidence="7 8">CBS 24483</strain>
    </source>
</reference>
<feature type="compositionally biased region" description="Polar residues" evidence="5">
    <location>
        <begin position="78"/>
        <end position="88"/>
    </location>
</feature>
<evidence type="ECO:0000256" key="2">
    <source>
        <dbReference type="ARBA" id="ARBA00023015"/>
    </source>
</evidence>
<dbReference type="InterPro" id="IPR002112">
    <property type="entry name" value="Leuzip_Jun"/>
</dbReference>
<dbReference type="PROSITE" id="PS50217">
    <property type="entry name" value="BZIP"/>
    <property type="match status" value="1"/>
</dbReference>
<dbReference type="InterPro" id="IPR046347">
    <property type="entry name" value="bZIP_sf"/>
</dbReference>
<protein>
    <submittedName>
        <fullName evidence="7">Bzip transcription factor</fullName>
    </submittedName>
</protein>
<keyword evidence="8" id="KW-1185">Reference proteome</keyword>
<feature type="region of interest" description="Disordered" evidence="5">
    <location>
        <begin position="78"/>
        <end position="153"/>
    </location>
</feature>
<organism evidence="7 8">
    <name type="scientific">Apiospora aurea</name>
    <dbReference type="NCBI Taxonomy" id="335848"/>
    <lineage>
        <taxon>Eukaryota</taxon>
        <taxon>Fungi</taxon>
        <taxon>Dikarya</taxon>
        <taxon>Ascomycota</taxon>
        <taxon>Pezizomycotina</taxon>
        <taxon>Sordariomycetes</taxon>
        <taxon>Xylariomycetidae</taxon>
        <taxon>Amphisphaeriales</taxon>
        <taxon>Apiosporaceae</taxon>
        <taxon>Apiospora</taxon>
    </lineage>
</organism>
<dbReference type="CDD" id="cd14687">
    <property type="entry name" value="bZIP_ATF2"/>
    <property type="match status" value="1"/>
</dbReference>
<dbReference type="EMBL" id="JAQQWE010000005">
    <property type="protein sequence ID" value="KAK7950986.1"/>
    <property type="molecule type" value="Genomic_DNA"/>
</dbReference>
<feature type="domain" description="BZIP" evidence="6">
    <location>
        <begin position="136"/>
        <end position="192"/>
    </location>
</feature>
<comment type="caution">
    <text evidence="7">The sequence shown here is derived from an EMBL/GenBank/DDBJ whole genome shotgun (WGS) entry which is preliminary data.</text>
</comment>
<dbReference type="Gene3D" id="1.20.5.170">
    <property type="match status" value="1"/>
</dbReference>
<dbReference type="SUPFAM" id="SSF57959">
    <property type="entry name" value="Leucine zipper domain"/>
    <property type="match status" value="1"/>
</dbReference>
<evidence type="ECO:0000256" key="1">
    <source>
        <dbReference type="ARBA" id="ARBA00006882"/>
    </source>
</evidence>
<dbReference type="PANTHER" id="PTHR11462:SF35">
    <property type="entry name" value="TRANSCRIPTION FACTOR JRA"/>
    <property type="match status" value="1"/>
</dbReference>
<evidence type="ECO:0000313" key="8">
    <source>
        <dbReference type="Proteomes" id="UP001391051"/>
    </source>
</evidence>
<gene>
    <name evidence="7" type="ORF">PG986_006714</name>
</gene>
<keyword evidence="3" id="KW-0238">DNA-binding</keyword>
<dbReference type="SMART" id="SM00338">
    <property type="entry name" value="BRLZ"/>
    <property type="match status" value="1"/>
</dbReference>
<evidence type="ECO:0000313" key="7">
    <source>
        <dbReference type="EMBL" id="KAK7950986.1"/>
    </source>
</evidence>
<dbReference type="PRINTS" id="PR00043">
    <property type="entry name" value="LEUZIPPRJUN"/>
</dbReference>
<dbReference type="Proteomes" id="UP001391051">
    <property type="component" value="Unassembled WGS sequence"/>
</dbReference>
<dbReference type="RefSeq" id="XP_066699048.1">
    <property type="nucleotide sequence ID" value="XM_066842936.1"/>
</dbReference>
<dbReference type="InterPro" id="IPR050946">
    <property type="entry name" value="AP-1_TF_bZIP"/>
</dbReference>
<proteinExistence type="inferred from homology"/>
<accession>A0ABR1QB74</accession>
<dbReference type="InterPro" id="IPR004827">
    <property type="entry name" value="bZIP"/>
</dbReference>
<evidence type="ECO:0000259" key="6">
    <source>
        <dbReference type="PROSITE" id="PS50217"/>
    </source>
</evidence>
<evidence type="ECO:0000256" key="5">
    <source>
        <dbReference type="SAM" id="MobiDB-lite"/>
    </source>
</evidence>
<dbReference type="Pfam" id="PF00170">
    <property type="entry name" value="bZIP_1"/>
    <property type="match status" value="1"/>
</dbReference>
<evidence type="ECO:0000256" key="4">
    <source>
        <dbReference type="ARBA" id="ARBA00023163"/>
    </source>
</evidence>
<comment type="similarity">
    <text evidence="1">Belongs to the bZIP family. Jun subfamily.</text>
</comment>
<dbReference type="PANTHER" id="PTHR11462">
    <property type="entry name" value="JUN TRANSCRIPTION FACTOR-RELATED"/>
    <property type="match status" value="1"/>
</dbReference>
<name>A0ABR1QB74_9PEZI</name>
<evidence type="ECO:0000256" key="3">
    <source>
        <dbReference type="ARBA" id="ARBA00023125"/>
    </source>
</evidence>
<keyword evidence="4" id="KW-0804">Transcription</keyword>
<sequence length="212" mass="23647">MEFCPHPSDHHMAYEIPQSPMGTSCDPFLDPCITNAYQHDPQHFFDLSTDHQDAMIKLEDIGQPQPWESFSSNLAWLTPSAPQTSESGVSDMMEPMAPTPSRRESAATQPSSAAAKKPRRDRARSGSSGGSTDLSREKNRIAASKCRRKKKDEERILEDRRRMLQVQNAILVDSATSLRAEVLQLKHEILRHGTCDFQPINSYIATAAARVG</sequence>
<dbReference type="PROSITE" id="PS00036">
    <property type="entry name" value="BZIP_BASIC"/>
    <property type="match status" value="1"/>
</dbReference>
<dbReference type="GeneID" id="92075998"/>